<dbReference type="AlphaFoldDB" id="A0A0W1AGH8"/>
<accession>A0A0W1AGH8</accession>
<keyword evidence="3" id="KW-1185">Reference proteome</keyword>
<gene>
    <name evidence="2" type="primary">traC</name>
    <name evidence="2" type="ORF">Lwor_1031</name>
</gene>
<evidence type="ECO:0000259" key="1">
    <source>
        <dbReference type="Pfam" id="PF08401"/>
    </source>
</evidence>
<comment type="caution">
    <text evidence="2">The sequence shown here is derived from an EMBL/GenBank/DDBJ whole genome shotgun (WGS) entry which is preliminary data.</text>
</comment>
<dbReference type="EMBL" id="LNZC01000010">
    <property type="protein sequence ID" value="KTD80360.1"/>
    <property type="molecule type" value="Genomic_DNA"/>
</dbReference>
<dbReference type="Pfam" id="PF08401">
    <property type="entry name" value="ArdcN"/>
    <property type="match status" value="1"/>
</dbReference>
<evidence type="ECO:0000313" key="2">
    <source>
        <dbReference type="EMBL" id="KTD80360.1"/>
    </source>
</evidence>
<reference evidence="2 3" key="1">
    <citation type="submission" date="2015-11" db="EMBL/GenBank/DDBJ databases">
        <title>Genomic analysis of 38 Legionella species identifies large and diverse effector repertoires.</title>
        <authorList>
            <person name="Burstein D."/>
            <person name="Amaro F."/>
            <person name="Zusman T."/>
            <person name="Lifshitz Z."/>
            <person name="Cohen O."/>
            <person name="Gilbert J.A."/>
            <person name="Pupko T."/>
            <person name="Shuman H.A."/>
            <person name="Segal G."/>
        </authorList>
    </citation>
    <scope>NUCLEOTIDE SEQUENCE [LARGE SCALE GENOMIC DNA]</scope>
    <source>
        <strain evidence="2 3">ATCC 49508</strain>
    </source>
</reference>
<name>A0A0W1AGH8_9GAMM</name>
<evidence type="ECO:0000313" key="3">
    <source>
        <dbReference type="Proteomes" id="UP000054662"/>
    </source>
</evidence>
<proteinExistence type="predicted"/>
<protein>
    <submittedName>
        <fullName evidence="2">DNA primase traC</fullName>
    </submittedName>
</protein>
<dbReference type="Proteomes" id="UP000054662">
    <property type="component" value="Unassembled WGS sequence"/>
</dbReference>
<dbReference type="PATRIC" id="fig|45076.6.peg.1122"/>
<dbReference type="STRING" id="45076.Lwor_1031"/>
<dbReference type="GO" id="GO:0003697">
    <property type="term" value="F:single-stranded DNA binding"/>
    <property type="evidence" value="ECO:0007669"/>
    <property type="project" value="InterPro"/>
</dbReference>
<feature type="domain" description="N-terminal" evidence="1">
    <location>
        <begin position="18"/>
        <end position="57"/>
    </location>
</feature>
<organism evidence="2 3">
    <name type="scientific">Legionella worsleiensis</name>
    <dbReference type="NCBI Taxonomy" id="45076"/>
    <lineage>
        <taxon>Bacteria</taxon>
        <taxon>Pseudomonadati</taxon>
        <taxon>Pseudomonadota</taxon>
        <taxon>Gammaproteobacteria</taxon>
        <taxon>Legionellales</taxon>
        <taxon>Legionellaceae</taxon>
        <taxon>Legionella</taxon>
    </lineage>
</organism>
<sequence>MLLAPRFPPSPINFNQSDDNRWLTYKQAQNIDAQVRKGEKGTTIQYWKFNEEKVKKKMRLAALYLMNKVIQLKFKSALKSYWTQYLHQ</sequence>
<dbReference type="InterPro" id="IPR013610">
    <property type="entry name" value="ArdC_N"/>
</dbReference>